<organism evidence="2 3">
    <name type="scientific">Actinopolymorpha pittospori</name>
    <dbReference type="NCBI Taxonomy" id="648752"/>
    <lineage>
        <taxon>Bacteria</taxon>
        <taxon>Bacillati</taxon>
        <taxon>Actinomycetota</taxon>
        <taxon>Actinomycetes</taxon>
        <taxon>Propionibacteriales</taxon>
        <taxon>Actinopolymorphaceae</taxon>
        <taxon>Actinopolymorpha</taxon>
    </lineage>
</organism>
<dbReference type="AlphaFoldDB" id="A0A927R9M8"/>
<dbReference type="SUPFAM" id="SSF55486">
    <property type="entry name" value="Metalloproteases ('zincins'), catalytic domain"/>
    <property type="match status" value="1"/>
</dbReference>
<dbReference type="GO" id="GO:0008237">
    <property type="term" value="F:metallopeptidase activity"/>
    <property type="evidence" value="ECO:0007669"/>
    <property type="project" value="InterPro"/>
</dbReference>
<name>A0A927R9M8_9ACTN</name>
<protein>
    <recommendedName>
        <fullName evidence="1">DUF3152 domain-containing protein</fullName>
    </recommendedName>
</protein>
<dbReference type="Gene3D" id="3.40.390.10">
    <property type="entry name" value="Collagenase (Catalytic Domain)"/>
    <property type="match status" value="1"/>
</dbReference>
<comment type="caution">
    <text evidence="2">The sequence shown here is derived from an EMBL/GenBank/DDBJ whole genome shotgun (WGS) entry which is preliminary data.</text>
</comment>
<keyword evidence="3" id="KW-1185">Reference proteome</keyword>
<gene>
    <name evidence="2" type="ORF">HEB94_004860</name>
</gene>
<evidence type="ECO:0000313" key="3">
    <source>
        <dbReference type="Proteomes" id="UP000638648"/>
    </source>
</evidence>
<accession>A0A927R9M8</accession>
<reference evidence="2" key="1">
    <citation type="submission" date="2020-10" db="EMBL/GenBank/DDBJ databases">
        <title>Sequencing the genomes of 1000 actinobacteria strains.</title>
        <authorList>
            <person name="Klenk H.-P."/>
        </authorList>
    </citation>
    <scope>NUCLEOTIDE SEQUENCE</scope>
    <source>
        <strain evidence="2">DSM 45354</strain>
    </source>
</reference>
<evidence type="ECO:0000259" key="1">
    <source>
        <dbReference type="Pfam" id="PF11350"/>
    </source>
</evidence>
<evidence type="ECO:0000313" key="2">
    <source>
        <dbReference type="EMBL" id="MBE1608012.1"/>
    </source>
</evidence>
<dbReference type="Pfam" id="PF11350">
    <property type="entry name" value="DUF3152"/>
    <property type="match status" value="1"/>
</dbReference>
<dbReference type="InterPro" id="IPR022603">
    <property type="entry name" value="DUF3152"/>
</dbReference>
<dbReference type="Proteomes" id="UP000638648">
    <property type="component" value="Unassembled WGS sequence"/>
</dbReference>
<proteinExistence type="predicted"/>
<dbReference type="EMBL" id="JADBEM010000001">
    <property type="protein sequence ID" value="MBE1608012.1"/>
    <property type="molecule type" value="Genomic_DNA"/>
</dbReference>
<dbReference type="InterPro" id="IPR024079">
    <property type="entry name" value="MetalloPept_cat_dom_sf"/>
</dbReference>
<sequence>MAGRNPGDGPGRRLTYRVEIEQGLPVEATNVATTIHETLTDPRGWQRLRDVSFERTDSDSAELRVILATPETTDRLCLPLDTGGEFSCRVGDHVVLNAKRWTYAVPAYAGANDAYRRYLINHEVGHALGNGHSRCETPGKPAPVMMQQTKGVGRCQPNPWPSVHAT</sequence>
<feature type="domain" description="DUF3152" evidence="1">
    <location>
        <begin position="8"/>
        <end position="152"/>
    </location>
</feature>